<dbReference type="InterPro" id="IPR036866">
    <property type="entry name" value="RibonucZ/Hydroxyglut_hydro"/>
</dbReference>
<feature type="binding site" evidence="10">
    <location>
        <position position="63"/>
    </location>
    <ligand>
        <name>Zn(2+)</name>
        <dbReference type="ChEBI" id="CHEBI:29105"/>
        <label>1</label>
        <note>catalytic</note>
    </ligand>
</feature>
<dbReference type="FunFam" id="3.60.15.10:FF:000002">
    <property type="entry name" value="Ribonuclease Z"/>
    <property type="match status" value="1"/>
</dbReference>
<feature type="binding site" evidence="10">
    <location>
        <position position="141"/>
    </location>
    <ligand>
        <name>Zn(2+)</name>
        <dbReference type="ChEBI" id="CHEBI:29105"/>
        <label>1</label>
        <note>catalytic</note>
    </ligand>
</feature>
<evidence type="ECO:0000256" key="9">
    <source>
        <dbReference type="ARBA" id="ARBA00057812"/>
    </source>
</evidence>
<dbReference type="RefSeq" id="WP_099578321.1">
    <property type="nucleotide sequence ID" value="NZ_MJBI02000001.1"/>
</dbReference>
<evidence type="ECO:0000256" key="5">
    <source>
        <dbReference type="ARBA" id="ARBA00022723"/>
    </source>
</evidence>
<evidence type="ECO:0000256" key="10">
    <source>
        <dbReference type="HAMAP-Rule" id="MF_01818"/>
    </source>
</evidence>
<dbReference type="Pfam" id="PF23023">
    <property type="entry name" value="Anti-Pycsar_Apyc1"/>
    <property type="match status" value="1"/>
</dbReference>
<dbReference type="GO" id="GO:0042781">
    <property type="term" value="F:3'-tRNA processing endoribonuclease activity"/>
    <property type="evidence" value="ECO:0007669"/>
    <property type="project" value="UniProtKB-UniRule"/>
</dbReference>
<evidence type="ECO:0000256" key="6">
    <source>
        <dbReference type="ARBA" id="ARBA00022759"/>
    </source>
</evidence>
<evidence type="ECO:0000256" key="4">
    <source>
        <dbReference type="ARBA" id="ARBA00022722"/>
    </source>
</evidence>
<keyword evidence="8 10" id="KW-0862">Zinc</keyword>
<evidence type="ECO:0000313" key="12">
    <source>
        <dbReference type="EMBL" id="RAI82494.1"/>
    </source>
</evidence>
<comment type="catalytic activity">
    <reaction evidence="10">
        <text>Endonucleolytic cleavage of RNA, removing extra 3' nucleotides from tRNA precursor, generating 3' termini of tRNAs. A 3'-hydroxy group is left at the tRNA terminus and a 5'-phosphoryl group is left at the trailer molecule.</text>
        <dbReference type="EC" id="3.1.26.11"/>
    </reaction>
</comment>
<comment type="caution">
    <text evidence="12">The sequence shown here is derived from an EMBL/GenBank/DDBJ whole genome shotgun (WGS) entry which is preliminary data.</text>
</comment>
<sequence length="306" mass="34410">MKITFLGTSAGLPTKERNTQTIILSLAPLNNTFWLFDAGEACQHQILHTNIKLGKLDHIFITHLHGDHIFGLPGLLTSRSFQGGENKPLKVFGPKGIKAYIETSLLISGSHLNYPLEIIEIADGDELQIDQICVSIRKLNHGIDSYGYRIQFPDTEGNLISDKLIEAGIQPGPIYQQFKTQEFVEVDGIIYETKNYRNPDKPGKIITIFGDTMPCEAEIALANNADVIVHESTYLDGDLDLSHKYYHSHIDDVANLVAVSHAKKVLINHVSNRYDLQDIVLLKDVIQHKYPDMVFEIVKDFDSFEI</sequence>
<accession>A0A2G5NUA9</accession>
<keyword evidence="7 10" id="KW-0378">Hydrolase</keyword>
<evidence type="ECO:0000313" key="13">
    <source>
        <dbReference type="Proteomes" id="UP000229523"/>
    </source>
</evidence>
<dbReference type="PANTHER" id="PTHR46018:SF2">
    <property type="entry name" value="ZINC PHOSPHODIESTERASE ELAC PROTEIN 1"/>
    <property type="match status" value="1"/>
</dbReference>
<feature type="binding site" evidence="10">
    <location>
        <position position="269"/>
    </location>
    <ligand>
        <name>Zn(2+)</name>
        <dbReference type="ChEBI" id="CHEBI:29105"/>
        <label>2</label>
        <note>catalytic</note>
    </ligand>
</feature>
<keyword evidence="13" id="KW-1185">Reference proteome</keyword>
<evidence type="ECO:0000256" key="2">
    <source>
        <dbReference type="ARBA" id="ARBA00012477"/>
    </source>
</evidence>
<dbReference type="SUPFAM" id="SSF56281">
    <property type="entry name" value="Metallo-hydrolase/oxidoreductase"/>
    <property type="match status" value="1"/>
</dbReference>
<comment type="cofactor">
    <cofactor evidence="10">
        <name>Zn(2+)</name>
        <dbReference type="ChEBI" id="CHEBI:29105"/>
    </cofactor>
    <text evidence="10">Binds 2 Zn(2+) ions.</text>
</comment>
<keyword evidence="3 10" id="KW-0819">tRNA processing</keyword>
<dbReference type="Proteomes" id="UP000229523">
    <property type="component" value="Unassembled WGS sequence"/>
</dbReference>
<dbReference type="HAMAP" id="MF_01818">
    <property type="entry name" value="RNase_Z_BN"/>
    <property type="match status" value="1"/>
</dbReference>
<dbReference type="SMART" id="SM00849">
    <property type="entry name" value="Lactamase_B"/>
    <property type="match status" value="1"/>
</dbReference>
<gene>
    <name evidence="10 12" type="primary">rnz</name>
    <name evidence="12" type="ORF">BFS35_002065</name>
</gene>
<protein>
    <recommendedName>
        <fullName evidence="2 10">Ribonuclease Z</fullName>
        <shortName evidence="10">RNase Z</shortName>
        <ecNumber evidence="2 10">3.1.26.11</ecNumber>
    </recommendedName>
    <alternativeName>
        <fullName evidence="10">tRNA 3 endonuclease</fullName>
    </alternativeName>
    <alternativeName>
        <fullName evidence="10">tRNase Z</fullName>
    </alternativeName>
</protein>
<dbReference type="CDD" id="cd07717">
    <property type="entry name" value="RNaseZ_ZiPD-like_MBL-fold"/>
    <property type="match status" value="1"/>
</dbReference>
<dbReference type="Gene3D" id="3.60.15.10">
    <property type="entry name" value="Ribonuclease Z/Hydroxyacylglutathione hydrolase-like"/>
    <property type="match status" value="1"/>
</dbReference>
<dbReference type="NCBIfam" id="TIGR02651">
    <property type="entry name" value="RNase_Z"/>
    <property type="match status" value="1"/>
</dbReference>
<name>A0A2G5NUA9_9STAP</name>
<feature type="domain" description="Metallo-beta-lactamase" evidence="11">
    <location>
        <begin position="17"/>
        <end position="211"/>
    </location>
</feature>
<reference evidence="12 13" key="1">
    <citation type="journal article" date="2018" name="Front. Microbiol.">
        <title>Description and Comparative Genomics of Macrococcus caseolyticus subsp. hominis subsp. nov., Macrococcus goetzii sp. nov., Macrococcus epidermidis sp. nov., and Macrococcus bohemicus sp. nov., Novel Macrococci From Human Clinical Material With Virulence Potential and Suspected Uptake of Foreign DNA by Natural Transformation.</title>
        <authorList>
            <person name="Maslanova I."/>
            <person name="Wertheimer Z."/>
            <person name="Sedlacek I."/>
            <person name="Svec P."/>
            <person name="Indrakova A."/>
            <person name="Kovarovic V."/>
            <person name="Schumann P."/>
            <person name="Sproer C."/>
            <person name="Kralova S."/>
            <person name="Sedo O."/>
            <person name="Kristofova L."/>
            <person name="Vrbovska V."/>
            <person name="Fuzik T."/>
            <person name="Petras P."/>
            <person name="Zdrahal Z."/>
            <person name="Ruzickova V."/>
            <person name="Doskar J."/>
            <person name="Pantucek R."/>
        </authorList>
    </citation>
    <scope>NUCLEOTIDE SEQUENCE [LARGE SCALE GENOMIC DNA]</scope>
    <source>
        <strain evidence="12 13">CCM 4927</strain>
    </source>
</reference>
<evidence type="ECO:0000256" key="3">
    <source>
        <dbReference type="ARBA" id="ARBA00022694"/>
    </source>
</evidence>
<organism evidence="12 13">
    <name type="scientific">Macrococcoides goetzii</name>
    <dbReference type="NCBI Taxonomy" id="1891097"/>
    <lineage>
        <taxon>Bacteria</taxon>
        <taxon>Bacillati</taxon>
        <taxon>Bacillota</taxon>
        <taxon>Bacilli</taxon>
        <taxon>Bacillales</taxon>
        <taxon>Staphylococcaceae</taxon>
        <taxon>Macrococcoides</taxon>
    </lineage>
</organism>
<feature type="active site" description="Proton acceptor" evidence="10">
    <location>
        <position position="67"/>
    </location>
</feature>
<dbReference type="AlphaFoldDB" id="A0A2G5NUA9"/>
<comment type="similarity">
    <text evidence="10">Belongs to the RNase Z family.</text>
</comment>
<keyword evidence="5 10" id="KW-0479">Metal-binding</keyword>
<dbReference type="GO" id="GO:0008270">
    <property type="term" value="F:zinc ion binding"/>
    <property type="evidence" value="ECO:0007669"/>
    <property type="project" value="UniProtKB-UniRule"/>
</dbReference>
<dbReference type="EC" id="3.1.26.11" evidence="2 10"/>
<feature type="binding site" evidence="10">
    <location>
        <position position="211"/>
    </location>
    <ligand>
        <name>Zn(2+)</name>
        <dbReference type="ChEBI" id="CHEBI:29105"/>
        <label>2</label>
        <note>catalytic</note>
    </ligand>
</feature>
<keyword evidence="6 10" id="KW-0255">Endonuclease</keyword>
<evidence type="ECO:0000256" key="8">
    <source>
        <dbReference type="ARBA" id="ARBA00022833"/>
    </source>
</evidence>
<dbReference type="PANTHER" id="PTHR46018">
    <property type="entry name" value="ZINC PHOSPHODIESTERASE ELAC PROTEIN 1"/>
    <property type="match status" value="1"/>
</dbReference>
<proteinExistence type="inferred from homology"/>
<feature type="binding site" evidence="10">
    <location>
        <position position="68"/>
    </location>
    <ligand>
        <name>Zn(2+)</name>
        <dbReference type="ChEBI" id="CHEBI:29105"/>
        <label>2</label>
        <note>catalytic</note>
    </ligand>
</feature>
<dbReference type="InterPro" id="IPR013471">
    <property type="entry name" value="RNase_Z/BN"/>
</dbReference>
<keyword evidence="4 10" id="KW-0540">Nuclease</keyword>
<dbReference type="InterPro" id="IPR001279">
    <property type="entry name" value="Metallo-B-lactamas"/>
</dbReference>
<evidence type="ECO:0000259" key="11">
    <source>
        <dbReference type="SMART" id="SM00849"/>
    </source>
</evidence>
<dbReference type="GO" id="GO:0042802">
    <property type="term" value="F:identical protein binding"/>
    <property type="evidence" value="ECO:0007669"/>
    <property type="project" value="UniProtKB-ARBA"/>
</dbReference>
<feature type="binding site" evidence="10">
    <location>
        <position position="65"/>
    </location>
    <ligand>
        <name>Zn(2+)</name>
        <dbReference type="ChEBI" id="CHEBI:29105"/>
        <label>1</label>
        <note>catalytic</note>
    </ligand>
</feature>
<evidence type="ECO:0000256" key="7">
    <source>
        <dbReference type="ARBA" id="ARBA00022801"/>
    </source>
</evidence>
<comment type="function">
    <text evidence="9 10">Zinc phosphodiesterase, which displays some tRNA 3'-processing endonuclease activity. Probably involved in tRNA maturation, by removing a 3'-trailer from precursor tRNA.</text>
</comment>
<dbReference type="EMBL" id="MJBI02000001">
    <property type="protein sequence ID" value="RAI82494.1"/>
    <property type="molecule type" value="Genomic_DNA"/>
</dbReference>
<feature type="binding site" evidence="10">
    <location>
        <position position="67"/>
    </location>
    <ligand>
        <name>Zn(2+)</name>
        <dbReference type="ChEBI" id="CHEBI:29105"/>
        <label>2</label>
        <note>catalytic</note>
    </ligand>
</feature>
<evidence type="ECO:0000256" key="1">
    <source>
        <dbReference type="ARBA" id="ARBA00011738"/>
    </source>
</evidence>
<comment type="subunit">
    <text evidence="1 10">Homodimer.</text>
</comment>
<feature type="binding site" evidence="10">
    <location>
        <position position="211"/>
    </location>
    <ligand>
        <name>Zn(2+)</name>
        <dbReference type="ChEBI" id="CHEBI:29105"/>
        <label>1</label>
        <note>catalytic</note>
    </ligand>
</feature>